<protein>
    <recommendedName>
        <fullName evidence="4">Snake toxin/toxin-like domain-containing protein</fullName>
    </recommendedName>
</protein>
<dbReference type="EMBL" id="LJIG01009267">
    <property type="protein sequence ID" value="KRT83421.1"/>
    <property type="molecule type" value="Genomic_DNA"/>
</dbReference>
<dbReference type="PANTHER" id="PTHR10036">
    <property type="entry name" value="CD59 GLYCOPROTEIN"/>
    <property type="match status" value="1"/>
</dbReference>
<evidence type="ECO:0000256" key="2">
    <source>
        <dbReference type="ARBA" id="ARBA00023157"/>
    </source>
</evidence>
<proteinExistence type="predicted"/>
<evidence type="ECO:0000259" key="4">
    <source>
        <dbReference type="Pfam" id="PF00087"/>
    </source>
</evidence>
<name>A0A0T6B8I4_9SCAR</name>
<dbReference type="CDD" id="cd23599">
    <property type="entry name" value="TFP_LU_ECD_Cold"/>
    <property type="match status" value="1"/>
</dbReference>
<organism evidence="5 6">
    <name type="scientific">Oryctes borbonicus</name>
    <dbReference type="NCBI Taxonomy" id="1629725"/>
    <lineage>
        <taxon>Eukaryota</taxon>
        <taxon>Metazoa</taxon>
        <taxon>Ecdysozoa</taxon>
        <taxon>Arthropoda</taxon>
        <taxon>Hexapoda</taxon>
        <taxon>Insecta</taxon>
        <taxon>Pterygota</taxon>
        <taxon>Neoptera</taxon>
        <taxon>Endopterygota</taxon>
        <taxon>Coleoptera</taxon>
        <taxon>Polyphaga</taxon>
        <taxon>Scarabaeiformia</taxon>
        <taxon>Scarabaeidae</taxon>
        <taxon>Dynastinae</taxon>
        <taxon>Oryctes</taxon>
    </lineage>
</organism>
<accession>A0A0T6B8I4</accession>
<dbReference type="InterPro" id="IPR035076">
    <property type="entry name" value="Toxin/TOLIP"/>
</dbReference>
<dbReference type="OrthoDB" id="6278121at2759"/>
<evidence type="ECO:0000313" key="5">
    <source>
        <dbReference type="EMBL" id="KRT83421.1"/>
    </source>
</evidence>
<dbReference type="PANTHER" id="PTHR10036:SF3">
    <property type="entry name" value="PROTEIN SLEEPLESS-RELATED"/>
    <property type="match status" value="1"/>
</dbReference>
<dbReference type="Pfam" id="PF00087">
    <property type="entry name" value="Toxin_TOLIP"/>
    <property type="match status" value="1"/>
</dbReference>
<evidence type="ECO:0000313" key="6">
    <source>
        <dbReference type="Proteomes" id="UP000051574"/>
    </source>
</evidence>
<keyword evidence="6" id="KW-1185">Reference proteome</keyword>
<feature type="signal peptide" evidence="3">
    <location>
        <begin position="1"/>
        <end position="23"/>
    </location>
</feature>
<keyword evidence="2" id="KW-1015">Disulfide bond</keyword>
<reference evidence="5 6" key="1">
    <citation type="submission" date="2015-09" db="EMBL/GenBank/DDBJ databases">
        <title>Draft genome of the scarab beetle Oryctes borbonicus.</title>
        <authorList>
            <person name="Meyer J.M."/>
            <person name="Markov G.V."/>
            <person name="Baskaran P."/>
            <person name="Herrmann M."/>
            <person name="Sommer R.J."/>
            <person name="Roedelsperger C."/>
        </authorList>
    </citation>
    <scope>NUCLEOTIDE SEQUENCE [LARGE SCALE GENOMIC DNA]</scope>
    <source>
        <strain evidence="5">OB123</strain>
        <tissue evidence="5">Whole animal</tissue>
    </source>
</reference>
<comment type="caution">
    <text evidence="5">The sequence shown here is derived from an EMBL/GenBank/DDBJ whole genome shotgun (WGS) entry which is preliminary data.</text>
</comment>
<dbReference type="SUPFAM" id="SSF57302">
    <property type="entry name" value="Snake toxin-like"/>
    <property type="match status" value="1"/>
</dbReference>
<gene>
    <name evidence="5" type="ORF">AMK59_4142</name>
</gene>
<sequence>MLSYRSVCIIVCMIIIRVNLSYGLECYVCNDQEDNEGKCVTTISTCQPEEDVCLTEIKWGSRPYWVQGAQKQYYISKRCANNQRCKRQRDTYMQFCSHIWYEDWRCSECCKGDRCNYYIISGAHERSISAILLISSVSLIFHRVL</sequence>
<dbReference type="InterPro" id="IPR045860">
    <property type="entry name" value="Snake_toxin-like_sf"/>
</dbReference>
<dbReference type="Proteomes" id="UP000051574">
    <property type="component" value="Unassembled WGS sequence"/>
</dbReference>
<feature type="domain" description="Snake toxin/toxin-like" evidence="4">
    <location>
        <begin position="24"/>
        <end position="116"/>
    </location>
</feature>
<evidence type="ECO:0000256" key="1">
    <source>
        <dbReference type="ARBA" id="ARBA00022729"/>
    </source>
</evidence>
<dbReference type="Gene3D" id="2.10.60.10">
    <property type="entry name" value="CD59"/>
    <property type="match status" value="1"/>
</dbReference>
<evidence type="ECO:0000256" key="3">
    <source>
        <dbReference type="SAM" id="SignalP"/>
    </source>
</evidence>
<feature type="chain" id="PRO_5006668471" description="Snake toxin/toxin-like domain-containing protein" evidence="3">
    <location>
        <begin position="24"/>
        <end position="145"/>
    </location>
</feature>
<keyword evidence="1 3" id="KW-0732">Signal</keyword>
<dbReference type="AlphaFoldDB" id="A0A0T6B8I4"/>